<sequence length="803" mass="86504">MPTKSSNGKLKPTVVPTKSNLNKANMSRLTPLIYMDLLLVGILSSFVANQVANAQTATDTPSIFGTRLGVGYATEGTGYDDFASFFGFIPLLQSSGNSLTFLEGQLLLSTPNRTLGGNVLLGHRFYSASNNRIFGGYISYDNRNTGNAVFNQLGAGFETLGEVWDFRANAYIPVGDTRHLVEESVFNVNSVLSDTFFAGNFLNFAGETSRQINRRVEVAMTGFDVEVGATIARLGETGDIRGYAGLYYYNALGSDEILGWRTRLEVRPTDTLSLGLSVQDDANFGSNVILSVAANSPGNRSRGSTSKNRVLARMGESVARQANIVVDKQFESELSKESFTVLATNPKTNEPYFFQHVKLGTFGGDGTFERPFGTVQDALNVAKSENIVYLQPRKNPGISSFTLPNRVTLLSTGPVQRLDTIQRLGAVLPLSGAGVLPKVTGSVALAGNQTLSGLEIDTKSERGIVGINTSNLTIRDNVITTGNLGPAKIKNSLSEGIYLENVTGTVAIANNVVKYTGSNTVLSHIFFRNNQGQVDLTISNNTIVGNPLSNSDAIEVNICRNIWGSDPFFSPCRESSQATVQILNNTLTNIGNPNAVPRETGDGIDINLGSYGKTDFTISGNTIQEVGDRGIGYGTSGTAQSTATISNNEISNYYRDAIGMYARDTAKVKMRIYNNKLSNNNFEDSTGFQSKTQQSGQLQVTMDSNNIENVGTNAVELISRDNSQTLANIQFNYVPTDGFKVEASNQAKICLQPRNNTSKLGFNLEQSDFSTLQVESTLLETNTGTINQTGTITNIPQGACGFP</sequence>
<name>A0ABV0JPT2_9CYAN</name>
<dbReference type="InterPro" id="IPR011050">
    <property type="entry name" value="Pectin_lyase_fold/virulence"/>
</dbReference>
<evidence type="ECO:0000313" key="2">
    <source>
        <dbReference type="EMBL" id="MEP0865423.1"/>
    </source>
</evidence>
<dbReference type="InterPro" id="IPR024519">
    <property type="entry name" value="IAT_beta"/>
</dbReference>
<organism evidence="2 3">
    <name type="scientific">Funiculus sociatus GB2-A5</name>
    <dbReference type="NCBI Taxonomy" id="2933946"/>
    <lineage>
        <taxon>Bacteria</taxon>
        <taxon>Bacillati</taxon>
        <taxon>Cyanobacteriota</taxon>
        <taxon>Cyanophyceae</taxon>
        <taxon>Coleofasciculales</taxon>
        <taxon>Coleofasciculaceae</taxon>
        <taxon>Funiculus</taxon>
    </lineage>
</organism>
<dbReference type="SMART" id="SM00710">
    <property type="entry name" value="PbH1"/>
    <property type="match status" value="7"/>
</dbReference>
<dbReference type="InterPro" id="IPR006626">
    <property type="entry name" value="PbH1"/>
</dbReference>
<dbReference type="Pfam" id="PF11924">
    <property type="entry name" value="IAT_beta"/>
    <property type="match status" value="1"/>
</dbReference>
<dbReference type="Gene3D" id="2.160.20.10">
    <property type="entry name" value="Single-stranded right-handed beta-helix, Pectin lyase-like"/>
    <property type="match status" value="1"/>
</dbReference>
<dbReference type="RefSeq" id="WP_206755784.1">
    <property type="nucleotide sequence ID" value="NZ_JAMPKK010000026.1"/>
</dbReference>
<feature type="domain" description="Inverse autotransporter beta-domain" evidence="1">
    <location>
        <begin position="50"/>
        <end position="230"/>
    </location>
</feature>
<dbReference type="InterPro" id="IPR012334">
    <property type="entry name" value="Pectin_lyas_fold"/>
</dbReference>
<evidence type="ECO:0000313" key="3">
    <source>
        <dbReference type="Proteomes" id="UP001442494"/>
    </source>
</evidence>
<proteinExistence type="predicted"/>
<comment type="caution">
    <text evidence="2">The sequence shown here is derived from an EMBL/GenBank/DDBJ whole genome shotgun (WGS) entry which is preliminary data.</text>
</comment>
<gene>
    <name evidence="2" type="ORF">NDI37_13205</name>
</gene>
<protein>
    <submittedName>
        <fullName evidence="2">Right-handed parallel beta-helix repeat-containing protein</fullName>
    </submittedName>
</protein>
<keyword evidence="3" id="KW-1185">Reference proteome</keyword>
<accession>A0ABV0JPT2</accession>
<evidence type="ECO:0000259" key="1">
    <source>
        <dbReference type="Pfam" id="PF11924"/>
    </source>
</evidence>
<dbReference type="SUPFAM" id="SSF51126">
    <property type="entry name" value="Pectin lyase-like"/>
    <property type="match status" value="1"/>
</dbReference>
<dbReference type="Gene3D" id="2.40.160.160">
    <property type="entry name" value="Inverse autotransporter, beta-domain"/>
    <property type="match status" value="1"/>
</dbReference>
<dbReference type="InterPro" id="IPR038177">
    <property type="entry name" value="IAT_beta_sf"/>
</dbReference>
<dbReference type="EMBL" id="JAMPKK010000026">
    <property type="protein sequence ID" value="MEP0865423.1"/>
    <property type="molecule type" value="Genomic_DNA"/>
</dbReference>
<dbReference type="Proteomes" id="UP001442494">
    <property type="component" value="Unassembled WGS sequence"/>
</dbReference>
<reference evidence="2 3" key="1">
    <citation type="submission" date="2022-04" db="EMBL/GenBank/DDBJ databases">
        <title>Positive selection, recombination, and allopatry shape intraspecific diversity of widespread and dominant cyanobacteria.</title>
        <authorList>
            <person name="Wei J."/>
            <person name="Shu W."/>
            <person name="Hu C."/>
        </authorList>
    </citation>
    <scope>NUCLEOTIDE SEQUENCE [LARGE SCALE GENOMIC DNA]</scope>
    <source>
        <strain evidence="2 3">GB2-A5</strain>
    </source>
</reference>